<dbReference type="Pfam" id="PF07690">
    <property type="entry name" value="MFS_1"/>
    <property type="match status" value="1"/>
</dbReference>
<feature type="transmembrane region" description="Helical" evidence="8">
    <location>
        <begin position="253"/>
        <end position="276"/>
    </location>
</feature>
<protein>
    <recommendedName>
        <fullName evidence="9">Major facilitator superfamily (MFS) profile domain-containing protein</fullName>
    </recommendedName>
</protein>
<feature type="domain" description="Major facilitator superfamily (MFS) profile" evidence="9">
    <location>
        <begin position="18"/>
        <end position="397"/>
    </location>
</feature>
<dbReference type="InterPro" id="IPR020846">
    <property type="entry name" value="MFS_dom"/>
</dbReference>
<dbReference type="PRINTS" id="PR01035">
    <property type="entry name" value="TCRTETA"/>
</dbReference>
<dbReference type="PANTHER" id="PTHR23502">
    <property type="entry name" value="MAJOR FACILITATOR SUPERFAMILY"/>
    <property type="match status" value="1"/>
</dbReference>
<evidence type="ECO:0000313" key="11">
    <source>
        <dbReference type="Proteomes" id="UP000237755"/>
    </source>
</evidence>
<feature type="transmembrane region" description="Helical" evidence="8">
    <location>
        <begin position="288"/>
        <end position="309"/>
    </location>
</feature>
<evidence type="ECO:0000313" key="10">
    <source>
        <dbReference type="EMBL" id="PPL19457.1"/>
    </source>
</evidence>
<comment type="subcellular location">
    <subcellularLocation>
        <location evidence="1">Cell membrane</location>
        <topology evidence="1">Multi-pass membrane protein</topology>
    </subcellularLocation>
</comment>
<evidence type="ECO:0000256" key="1">
    <source>
        <dbReference type="ARBA" id="ARBA00004651"/>
    </source>
</evidence>
<proteinExistence type="inferred from homology"/>
<dbReference type="InterPro" id="IPR004812">
    <property type="entry name" value="Efflux_drug-R_Bcr/CmlA"/>
</dbReference>
<gene>
    <name evidence="10" type="ORF">GY24_05840</name>
</gene>
<keyword evidence="11" id="KW-1185">Reference proteome</keyword>
<comment type="caution">
    <text evidence="10">The sequence shown here is derived from an EMBL/GenBank/DDBJ whole genome shotgun (WGS) entry which is preliminary data.</text>
</comment>
<feature type="transmembrane region" description="Helical" evidence="8">
    <location>
        <begin position="315"/>
        <end position="334"/>
    </location>
</feature>
<feature type="transmembrane region" description="Helical" evidence="8">
    <location>
        <begin position="369"/>
        <end position="393"/>
    </location>
</feature>
<feature type="transmembrane region" description="Helical" evidence="8">
    <location>
        <begin position="223"/>
        <end position="241"/>
    </location>
</feature>
<reference evidence="10 11" key="1">
    <citation type="journal article" date="2008" name="Int. J. Syst. Evol. Microbiol.">
        <title>Leifsonia pindariensis sp. nov., isolated from the Pindari glacier of the Indian Himalayas, and emended description of the genus Leifsonia.</title>
        <authorList>
            <person name="Reddy G.S."/>
            <person name="Prabagaran S.R."/>
            <person name="Shivaji S."/>
        </authorList>
    </citation>
    <scope>NUCLEOTIDE SEQUENCE [LARGE SCALE GENOMIC DNA]</scope>
    <source>
        <strain evidence="10 11">PON 10</strain>
    </source>
</reference>
<feature type="transmembrane region" description="Helical" evidence="8">
    <location>
        <begin position="341"/>
        <end position="363"/>
    </location>
</feature>
<organism evidence="10 11">
    <name type="scientific">Microterricola pindariensis</name>
    <dbReference type="NCBI Taxonomy" id="478010"/>
    <lineage>
        <taxon>Bacteria</taxon>
        <taxon>Bacillati</taxon>
        <taxon>Actinomycetota</taxon>
        <taxon>Actinomycetes</taxon>
        <taxon>Micrococcales</taxon>
        <taxon>Microbacteriaceae</taxon>
        <taxon>Microterricola</taxon>
    </lineage>
</organism>
<dbReference type="EMBL" id="MPZN01000013">
    <property type="protein sequence ID" value="PPL19457.1"/>
    <property type="molecule type" value="Genomic_DNA"/>
</dbReference>
<evidence type="ECO:0000256" key="3">
    <source>
        <dbReference type="ARBA" id="ARBA00022448"/>
    </source>
</evidence>
<name>A0ABX5AXA4_9MICO</name>
<feature type="transmembrane region" description="Helical" evidence="8">
    <location>
        <begin position="84"/>
        <end position="103"/>
    </location>
</feature>
<evidence type="ECO:0000256" key="4">
    <source>
        <dbReference type="ARBA" id="ARBA00022475"/>
    </source>
</evidence>
<keyword evidence="3" id="KW-0813">Transport</keyword>
<keyword evidence="6 8" id="KW-1133">Transmembrane helix</keyword>
<evidence type="ECO:0000256" key="8">
    <source>
        <dbReference type="SAM" id="Phobius"/>
    </source>
</evidence>
<evidence type="ECO:0000259" key="9">
    <source>
        <dbReference type="PROSITE" id="PS50850"/>
    </source>
</evidence>
<feature type="transmembrane region" description="Helical" evidence="8">
    <location>
        <begin position="175"/>
        <end position="193"/>
    </location>
</feature>
<feature type="transmembrane region" description="Helical" evidence="8">
    <location>
        <begin position="109"/>
        <end position="126"/>
    </location>
</feature>
<keyword evidence="5 8" id="KW-0812">Transmembrane</keyword>
<dbReference type="Gene3D" id="1.20.1720.10">
    <property type="entry name" value="Multidrug resistance protein D"/>
    <property type="match status" value="1"/>
</dbReference>
<accession>A0ABX5AXA4</accession>
<dbReference type="NCBIfam" id="TIGR00710">
    <property type="entry name" value="efflux_Bcr_CflA"/>
    <property type="match status" value="1"/>
</dbReference>
<dbReference type="InterPro" id="IPR001958">
    <property type="entry name" value="Tet-R_TetA/multi-R_MdtG-like"/>
</dbReference>
<keyword evidence="7 8" id="KW-0472">Membrane</keyword>
<feature type="transmembrane region" description="Helical" evidence="8">
    <location>
        <begin position="15"/>
        <end position="37"/>
    </location>
</feature>
<dbReference type="SUPFAM" id="SSF103473">
    <property type="entry name" value="MFS general substrate transporter"/>
    <property type="match status" value="1"/>
</dbReference>
<dbReference type="InterPro" id="IPR011701">
    <property type="entry name" value="MFS"/>
</dbReference>
<dbReference type="RefSeq" id="WP_161498693.1">
    <property type="nucleotide sequence ID" value="NZ_MPZN01000013.1"/>
</dbReference>
<feature type="transmembrane region" description="Helical" evidence="8">
    <location>
        <begin position="49"/>
        <end position="72"/>
    </location>
</feature>
<evidence type="ECO:0000256" key="5">
    <source>
        <dbReference type="ARBA" id="ARBA00022692"/>
    </source>
</evidence>
<dbReference type="PANTHER" id="PTHR23502:SF132">
    <property type="entry name" value="POLYAMINE TRANSPORTER 2-RELATED"/>
    <property type="match status" value="1"/>
</dbReference>
<evidence type="ECO:0000256" key="6">
    <source>
        <dbReference type="ARBA" id="ARBA00022989"/>
    </source>
</evidence>
<feature type="transmembrane region" description="Helical" evidence="8">
    <location>
        <begin position="146"/>
        <end position="169"/>
    </location>
</feature>
<sequence length="406" mass="41095">MSAPSGVSRPTGGRLVRILAVLAVLSSLAPLSMDIYIPSLPTMQTELGGAAWLMQASVTACLLGIGVGQLVWGPLSDRHGRRPIILIGVIGWTLASVLSAVAADAVMLIAVRGLAGVCGAAGIVVARSVVRDLSDDSRSVSSRIGLLALVSVMAPVLAPVIGALIAAAWGWRADFVALAALGGALTLLFALLVPETLPASARLTGRGAGVAHSLLTALGDRELAWTAAALAAHSLGFYAYITTASFIVEREFGYPPLVFALVFGTNALAMVAANIVFRRMARTRHPSVAMGIGLAGSAVAGALLLVLALLGSAPWLLWILSTVFAGATAFVFTGAHSWGQLVVTASGAASALTGASQFFGGVLGSPLTGVIGTTAATLGAVITVSSALGWLAFRRAADARVRSTSA</sequence>
<keyword evidence="4" id="KW-1003">Cell membrane</keyword>
<dbReference type="Proteomes" id="UP000237755">
    <property type="component" value="Unassembled WGS sequence"/>
</dbReference>
<dbReference type="InterPro" id="IPR036259">
    <property type="entry name" value="MFS_trans_sf"/>
</dbReference>
<evidence type="ECO:0000256" key="7">
    <source>
        <dbReference type="ARBA" id="ARBA00023136"/>
    </source>
</evidence>
<dbReference type="PROSITE" id="PS50850">
    <property type="entry name" value="MFS"/>
    <property type="match status" value="1"/>
</dbReference>
<evidence type="ECO:0000256" key="2">
    <source>
        <dbReference type="ARBA" id="ARBA00006236"/>
    </source>
</evidence>
<comment type="similarity">
    <text evidence="2">Belongs to the major facilitator superfamily. Bcr/CmlA family.</text>
</comment>